<organism evidence="2">
    <name type="scientific">Leishmania guyanensis</name>
    <dbReference type="NCBI Taxonomy" id="5670"/>
    <lineage>
        <taxon>Eukaryota</taxon>
        <taxon>Discoba</taxon>
        <taxon>Euglenozoa</taxon>
        <taxon>Kinetoplastea</taxon>
        <taxon>Metakinetoplastina</taxon>
        <taxon>Trypanosomatida</taxon>
        <taxon>Trypanosomatidae</taxon>
        <taxon>Leishmaniinae</taxon>
        <taxon>Leishmania</taxon>
        <taxon>Leishmania guyanensis species complex</taxon>
    </lineage>
</organism>
<dbReference type="AlphaFoldDB" id="A0A1E1J9J4"/>
<protein>
    <submittedName>
        <fullName evidence="2">Uncharacterized protein</fullName>
    </submittedName>
</protein>
<evidence type="ECO:0000313" key="2">
    <source>
        <dbReference type="EMBL" id="CCM43466.1"/>
    </source>
</evidence>
<proteinExistence type="predicted"/>
<reference evidence="2" key="1">
    <citation type="submission" date="2012-08" db="EMBL/GenBank/DDBJ databases">
        <title>Comparative genomics of metastatic and non-metastatic Leishmania guyanensis provides insights into polygenic factors involved in Leishmania RNA virus infection.</title>
        <authorList>
            <person name="Smith D."/>
            <person name="Hertz-Fowler C."/>
            <person name="Martin R."/>
            <person name="Dickens N."/>
            <person name="Fasel N."/>
            <person name="Falquet L."/>
            <person name="Beverley S."/>
            <person name="Zangger H."/>
            <person name="Calderon-Copete S."/>
            <person name="Mottram J."/>
            <person name="Xenarios I."/>
        </authorList>
    </citation>
    <scope>NUCLEOTIDE SEQUENCE</scope>
    <source>
        <strain evidence="2">MHOM/BR/75/M4147/SSU:IR2SAT-LUC</strain>
    </source>
</reference>
<accession>A0A1E1J9J4</accession>
<sequence length="150" mass="16241">MVRGLAQDTASCSEYPRMLIYTTSPSHTQQQQRPFSFSSCYRVHCTYVKSVPGMPFGGDATTKVGSHGFCALCSMCTSTSTGPFPPSAGTSCIYPLPFSCHFWVYPACRAAHLHCGLCIVASTPLLTSLPLLSTLLPTVSYTHTHTRIPL</sequence>
<gene>
    <name evidence="1" type="ORF">BN36_NA76390</name>
    <name evidence="2" type="ORF">BN36_NA76730</name>
</gene>
<dbReference type="EMBL" id="CALQ01001955">
    <property type="protein sequence ID" value="CCM20158.1"/>
    <property type="molecule type" value="Genomic_DNA"/>
</dbReference>
<evidence type="ECO:0000313" key="1">
    <source>
        <dbReference type="EMBL" id="CCM20158.1"/>
    </source>
</evidence>
<name>A0A1E1J9J4_LEIGU</name>
<dbReference type="EMBL" id="CALQ01001963">
    <property type="protein sequence ID" value="CCM43466.1"/>
    <property type="molecule type" value="Genomic_DNA"/>
</dbReference>